<evidence type="ECO:0000313" key="6">
    <source>
        <dbReference type="Proteomes" id="UP000242791"/>
    </source>
</evidence>
<organism evidence="5 6">
    <name type="scientific">Blastomyces percursus</name>
    <dbReference type="NCBI Taxonomy" id="1658174"/>
    <lineage>
        <taxon>Eukaryota</taxon>
        <taxon>Fungi</taxon>
        <taxon>Dikarya</taxon>
        <taxon>Ascomycota</taxon>
        <taxon>Pezizomycotina</taxon>
        <taxon>Eurotiomycetes</taxon>
        <taxon>Eurotiomycetidae</taxon>
        <taxon>Onygenales</taxon>
        <taxon>Ajellomycetaceae</taxon>
        <taxon>Blastomyces</taxon>
    </lineage>
</organism>
<evidence type="ECO:0000256" key="1">
    <source>
        <dbReference type="ARBA" id="ARBA00004123"/>
    </source>
</evidence>
<keyword evidence="2" id="KW-0539">Nucleus</keyword>
<reference evidence="5 6" key="1">
    <citation type="submission" date="2015-08" db="EMBL/GenBank/DDBJ databases">
        <title>Emmonsia species relationships and genome sequence.</title>
        <authorList>
            <person name="Cuomo C.A."/>
            <person name="Schwartz I.S."/>
            <person name="Kenyon C."/>
            <person name="De Hoog G.S."/>
            <person name="Govender N.P."/>
            <person name="Botha A."/>
            <person name="Moreno L."/>
            <person name="De Vries M."/>
            <person name="Munoz J.F."/>
            <person name="Stielow J.B."/>
        </authorList>
    </citation>
    <scope>NUCLEOTIDE SEQUENCE [LARGE SCALE GENOMIC DNA]</scope>
    <source>
        <strain evidence="5 6">EI222</strain>
    </source>
</reference>
<dbReference type="PANTHER" id="PTHR40621:SF9">
    <property type="entry name" value="MEAB PROTEIN"/>
    <property type="match status" value="1"/>
</dbReference>
<comment type="subcellular location">
    <subcellularLocation>
        <location evidence="1">Nucleus</location>
    </subcellularLocation>
</comment>
<dbReference type="AlphaFoldDB" id="A0A1J9QDF3"/>
<protein>
    <recommendedName>
        <fullName evidence="7">BZIP domain-containing protein</fullName>
    </recommendedName>
</protein>
<dbReference type="PANTHER" id="PTHR40621">
    <property type="entry name" value="TRANSCRIPTION FACTOR KAPC-RELATED"/>
    <property type="match status" value="1"/>
</dbReference>
<evidence type="ECO:0000256" key="2">
    <source>
        <dbReference type="ARBA" id="ARBA00023242"/>
    </source>
</evidence>
<feature type="compositionally biased region" description="Basic and acidic residues" evidence="4">
    <location>
        <begin position="48"/>
        <end position="67"/>
    </location>
</feature>
<evidence type="ECO:0000256" key="3">
    <source>
        <dbReference type="SAM" id="Coils"/>
    </source>
</evidence>
<feature type="region of interest" description="Disordered" evidence="4">
    <location>
        <begin position="17"/>
        <end position="67"/>
    </location>
</feature>
<keyword evidence="6" id="KW-1185">Reference proteome</keyword>
<dbReference type="GO" id="GO:0001228">
    <property type="term" value="F:DNA-binding transcription activator activity, RNA polymerase II-specific"/>
    <property type="evidence" value="ECO:0007669"/>
    <property type="project" value="TreeGrafter"/>
</dbReference>
<dbReference type="OrthoDB" id="2285533at2759"/>
<dbReference type="STRING" id="1658174.A0A1J9QDF3"/>
<name>A0A1J9QDF3_9EURO</name>
<keyword evidence="3" id="KW-0175">Coiled coil</keyword>
<sequence length="199" mass="22615">MTSSSYMMVNIMFESTKTQGTDAPSSGSTHKSNSVPGLSTKRRPGRKRAYDDEERRERSRESQRNYKKRVVDRIKNLEATIKSQDERIRPLRQENHRFAEECCELKIRNSQLEKIISQHGMCYIAVSAIALNPRPNYPLFEGIDAQLDSPLFSDQLSGEHSNVADISAEPVTSKADADCDGFERHYRALGELIRLPNVP</sequence>
<proteinExistence type="predicted"/>
<dbReference type="InterPro" id="IPR046347">
    <property type="entry name" value="bZIP_sf"/>
</dbReference>
<evidence type="ECO:0000256" key="4">
    <source>
        <dbReference type="SAM" id="MobiDB-lite"/>
    </source>
</evidence>
<evidence type="ECO:0008006" key="7">
    <source>
        <dbReference type="Google" id="ProtNLM"/>
    </source>
</evidence>
<dbReference type="SUPFAM" id="SSF57959">
    <property type="entry name" value="Leucine zipper domain"/>
    <property type="match status" value="1"/>
</dbReference>
<feature type="coiled-coil region" evidence="3">
    <location>
        <begin position="67"/>
        <end position="94"/>
    </location>
</feature>
<feature type="compositionally biased region" description="Polar residues" evidence="4">
    <location>
        <begin position="17"/>
        <end position="37"/>
    </location>
</feature>
<dbReference type="EMBL" id="LGTZ01000206">
    <property type="protein sequence ID" value="OJD26561.1"/>
    <property type="molecule type" value="Genomic_DNA"/>
</dbReference>
<accession>A0A1J9QDF3</accession>
<dbReference type="InterPro" id="IPR050936">
    <property type="entry name" value="AP-1-like"/>
</dbReference>
<dbReference type="Gene3D" id="1.20.5.170">
    <property type="match status" value="1"/>
</dbReference>
<comment type="caution">
    <text evidence="5">The sequence shown here is derived from an EMBL/GenBank/DDBJ whole genome shotgun (WGS) entry which is preliminary data.</text>
</comment>
<dbReference type="Proteomes" id="UP000242791">
    <property type="component" value="Unassembled WGS sequence"/>
</dbReference>
<evidence type="ECO:0000313" key="5">
    <source>
        <dbReference type="EMBL" id="OJD26561.1"/>
    </source>
</evidence>
<dbReference type="GO" id="GO:0090575">
    <property type="term" value="C:RNA polymerase II transcription regulator complex"/>
    <property type="evidence" value="ECO:0007669"/>
    <property type="project" value="TreeGrafter"/>
</dbReference>
<gene>
    <name evidence="5" type="ORF">ACJ73_02051</name>
</gene>
<dbReference type="VEuPathDB" id="FungiDB:ACJ73_02051"/>
<dbReference type="GO" id="GO:0000976">
    <property type="term" value="F:transcription cis-regulatory region binding"/>
    <property type="evidence" value="ECO:0007669"/>
    <property type="project" value="InterPro"/>
</dbReference>